<protein>
    <submittedName>
        <fullName evidence="2">Uncharacterized protein</fullName>
    </submittedName>
</protein>
<accession>A0AAN7VTF9</accession>
<dbReference type="Proteomes" id="UP001329430">
    <property type="component" value="Chromosome 1"/>
</dbReference>
<dbReference type="EMBL" id="JAVRBK010000001">
    <property type="protein sequence ID" value="KAK5649801.1"/>
    <property type="molecule type" value="Genomic_DNA"/>
</dbReference>
<gene>
    <name evidence="2" type="ORF">RI129_000830</name>
</gene>
<dbReference type="PANTHER" id="PTHR10773">
    <property type="entry name" value="DNA-DIRECTED RNA POLYMERASES I, II, AND III SUBUNIT RPABC2"/>
    <property type="match status" value="1"/>
</dbReference>
<dbReference type="PANTHER" id="PTHR10773:SF19">
    <property type="match status" value="1"/>
</dbReference>
<evidence type="ECO:0000313" key="3">
    <source>
        <dbReference type="Proteomes" id="UP001329430"/>
    </source>
</evidence>
<sequence>MFTKFYEIETYALQTQYLASCVNKTEVKRHKKQAVSQKGFTTILRLMNFRVCKEFFLRTFDISNRRLRVICQKKSEEGFTEPDKRGSHTPSNKISTDIKNDVITHINMFPRYKSHYSRSQNNSTKYLAEDLNIKKMHCLYKEWCVERNRPSVKESYYRHVFCTEFNLKFHKPHSDTCHTCDRLNNLIKHSADVDTITKSKTELELHHRKVESVKHNKKCDIEYATQNCEKVRAICFDLQKTLPTPLLSTNKVYYLRQLWTYNFCVHDLVSGVSFMFIWNETLAQRGSQEIGSCLIKYIQSLPSTVKELICYSDQCGGQNKNKNIAKLLMFIVQSKSSLEIIHHKFFEPGHSYMECDRSFGLIEKVKKKALNIFVPDHWMELIKNSSKKFRIYNMNQNDFLSFKYLDDIMIHPKKTIEKDPIKWREIMWFEYRKENFLSFLIHITTNPQFPAVSSENCSCLKAGRPNWSIKNLKNPLYNGALKIPKAKWENLQQLLPFVPPIYHDFYQNMAHQSTKKKVTQVKQSTSKETEDGEILQEYSDGELYSDYDT</sequence>
<dbReference type="AlphaFoldDB" id="A0AAN7VTF9"/>
<reference evidence="2 3" key="1">
    <citation type="journal article" date="2024" name="Insects">
        <title>An Improved Chromosome-Level Genome Assembly of the Firefly Pyrocoelia pectoralis.</title>
        <authorList>
            <person name="Fu X."/>
            <person name="Meyer-Rochow V.B."/>
            <person name="Ballantyne L."/>
            <person name="Zhu X."/>
        </authorList>
    </citation>
    <scope>NUCLEOTIDE SEQUENCE [LARGE SCALE GENOMIC DNA]</scope>
    <source>
        <strain evidence="2">XCY_ONT2</strain>
    </source>
</reference>
<feature type="region of interest" description="Disordered" evidence="1">
    <location>
        <begin position="517"/>
        <end position="549"/>
    </location>
</feature>
<keyword evidence="3" id="KW-1185">Reference proteome</keyword>
<comment type="caution">
    <text evidence="2">The sequence shown here is derived from an EMBL/GenBank/DDBJ whole genome shotgun (WGS) entry which is preliminary data.</text>
</comment>
<evidence type="ECO:0000256" key="1">
    <source>
        <dbReference type="SAM" id="MobiDB-lite"/>
    </source>
</evidence>
<evidence type="ECO:0000313" key="2">
    <source>
        <dbReference type="EMBL" id="KAK5649801.1"/>
    </source>
</evidence>
<proteinExistence type="predicted"/>
<organism evidence="2 3">
    <name type="scientific">Pyrocoelia pectoralis</name>
    <dbReference type="NCBI Taxonomy" id="417401"/>
    <lineage>
        <taxon>Eukaryota</taxon>
        <taxon>Metazoa</taxon>
        <taxon>Ecdysozoa</taxon>
        <taxon>Arthropoda</taxon>
        <taxon>Hexapoda</taxon>
        <taxon>Insecta</taxon>
        <taxon>Pterygota</taxon>
        <taxon>Neoptera</taxon>
        <taxon>Endopterygota</taxon>
        <taxon>Coleoptera</taxon>
        <taxon>Polyphaga</taxon>
        <taxon>Elateriformia</taxon>
        <taxon>Elateroidea</taxon>
        <taxon>Lampyridae</taxon>
        <taxon>Lampyrinae</taxon>
        <taxon>Pyrocoelia</taxon>
    </lineage>
</organism>
<feature type="compositionally biased region" description="Acidic residues" evidence="1">
    <location>
        <begin position="530"/>
        <end position="549"/>
    </location>
</feature>
<name>A0AAN7VTF9_9COLE</name>